<dbReference type="EMBL" id="LJBN01000013">
    <property type="protein sequence ID" value="OOQ91232.1"/>
    <property type="molecule type" value="Genomic_DNA"/>
</dbReference>
<dbReference type="InterPro" id="IPR025332">
    <property type="entry name" value="DUF4238"/>
</dbReference>
<dbReference type="Proteomes" id="UP000190744">
    <property type="component" value="Unassembled WGS sequence"/>
</dbReference>
<dbReference type="AlphaFoldDB" id="A0A1S9S0I1"/>
<protein>
    <submittedName>
        <fullName evidence="2">Uncharacterized protein</fullName>
    </submittedName>
</protein>
<evidence type="ECO:0000256" key="1">
    <source>
        <dbReference type="SAM" id="SignalP"/>
    </source>
</evidence>
<accession>A0A1S9S0I1</accession>
<gene>
    <name evidence="2" type="ORF">PEBR_01487</name>
</gene>
<evidence type="ECO:0000313" key="3">
    <source>
        <dbReference type="Proteomes" id="UP000190744"/>
    </source>
</evidence>
<proteinExistence type="predicted"/>
<name>A0A1S9S0I1_PENBI</name>
<evidence type="ECO:0000313" key="2">
    <source>
        <dbReference type="EMBL" id="OOQ91232.1"/>
    </source>
</evidence>
<organism evidence="2 3">
    <name type="scientific">Penicillium brasilianum</name>
    <dbReference type="NCBI Taxonomy" id="104259"/>
    <lineage>
        <taxon>Eukaryota</taxon>
        <taxon>Fungi</taxon>
        <taxon>Dikarya</taxon>
        <taxon>Ascomycota</taxon>
        <taxon>Pezizomycotina</taxon>
        <taxon>Eurotiomycetes</taxon>
        <taxon>Eurotiomycetidae</taxon>
        <taxon>Eurotiales</taxon>
        <taxon>Aspergillaceae</taxon>
        <taxon>Penicillium</taxon>
    </lineage>
</organism>
<keyword evidence="1" id="KW-0732">Signal</keyword>
<feature type="chain" id="PRO_5012052026" evidence="1">
    <location>
        <begin position="19"/>
        <end position="677"/>
    </location>
</feature>
<comment type="caution">
    <text evidence="2">The sequence shown here is derived from an EMBL/GenBank/DDBJ whole genome shotgun (WGS) entry which is preliminary data.</text>
</comment>
<reference evidence="3" key="1">
    <citation type="submission" date="2015-09" db="EMBL/GenBank/DDBJ databases">
        <authorList>
            <person name="Fill T.P."/>
            <person name="Baretta J.F."/>
            <person name="de Almeida L.G."/>
            <person name="Rocha M."/>
            <person name="de Souza D.H."/>
            <person name="Malavazi I."/>
            <person name="Cerdeira L.T."/>
            <person name="Hong H."/>
            <person name="Samborskyy M."/>
            <person name="de Vasconcelos A.T."/>
            <person name="Leadlay P."/>
            <person name="Rodrigues-Filho E."/>
        </authorList>
    </citation>
    <scope>NUCLEOTIDE SEQUENCE [LARGE SCALE GENOMIC DNA]</scope>
    <source>
        <strain evidence="3">LaBioMMi 136</strain>
    </source>
</reference>
<feature type="signal peptide" evidence="1">
    <location>
        <begin position="1"/>
        <end position="18"/>
    </location>
</feature>
<sequence length="677" mass="77360">MKLSIWALYLISLDVASAWQLIVTERNGNTQSLAGTNPQGCHPVDIPRGATIDWVGSRGANTVQFFNVKGSCRSVYRTVTGQGEINASNNIYGSANGDGLLNLYDLQTGRFITEEVRRSCGMYNLYYMENDPEHMRIEGLFSGIKGRTSQIFTKIRNAAKEKLDHVNILEKHIHILFKFMILSFRRSKQYRDEMQNPYRENDFLFQRLCEASRKEGRSSDPGEVWLEQILYLLKASHEDLLADAEQPGDSTSKASARTYKHFVENYALQIWHAADGYEFFLNDSLCDFEGDTQSFLGVEITEHGPQLIWMTTDDMIHVILPISPTLAVVFCDESRCWESPFADAIIRHDKTYPQNSLLAKAPHKDVVTGQVPAMRKRSKHWPATVDWRVSIGKLSKQHHRVIASYSLSHARSIVVFNSRARFEKARKELEVCAKQREEVWTRQGIRYGHKSGQQPAHEVTKLSPERLNRMVDNHKSGLDEVLQITRVTQEIPPRSKENSCKFWFAFKFMLSLVAAETGSPETMPIMHPAILAGFESLYPPKQPEHKDLFIMDFAGFLDYGMSEATFAQLTSKIEQTISEWTTKFSFLAPELEKHEKLFGLGLESATPQVDGKEQSYPPAEDLHRQPCFKATFGAAQTFDILRWMFKERQDILATFVQRCAVPLKDAQPNLIRMLARR</sequence>
<dbReference type="Pfam" id="PF14022">
    <property type="entry name" value="DUF4238"/>
    <property type="match status" value="1"/>
</dbReference>